<dbReference type="InterPro" id="IPR003646">
    <property type="entry name" value="SH3-like_bac-type"/>
</dbReference>
<keyword evidence="2" id="KW-0645">Protease</keyword>
<evidence type="ECO:0000313" key="7">
    <source>
        <dbReference type="EMBL" id="MPM42376.1"/>
    </source>
</evidence>
<dbReference type="InterPro" id="IPR052354">
    <property type="entry name" value="Cell_Wall_Dynamics_Protein"/>
</dbReference>
<dbReference type="InterPro" id="IPR038765">
    <property type="entry name" value="Papain-like_cys_pep_sf"/>
</dbReference>
<reference evidence="7" key="1">
    <citation type="submission" date="2019-08" db="EMBL/GenBank/DDBJ databases">
        <authorList>
            <person name="Kucharzyk K."/>
            <person name="Murdoch R.W."/>
            <person name="Higgins S."/>
            <person name="Loffler F."/>
        </authorList>
    </citation>
    <scope>NUCLEOTIDE SEQUENCE</scope>
</reference>
<dbReference type="GO" id="GO:0008234">
    <property type="term" value="F:cysteine-type peptidase activity"/>
    <property type="evidence" value="ECO:0007669"/>
    <property type="project" value="UniProtKB-KW"/>
</dbReference>
<evidence type="ECO:0000256" key="4">
    <source>
        <dbReference type="ARBA" id="ARBA00022807"/>
    </source>
</evidence>
<proteinExistence type="inferred from homology"/>
<comment type="similarity">
    <text evidence="1">Belongs to the peptidase C40 family.</text>
</comment>
<dbReference type="Gene3D" id="3.90.1720.10">
    <property type="entry name" value="endopeptidase domain like (from Nostoc punctiforme)"/>
    <property type="match status" value="1"/>
</dbReference>
<name>A0A644ZNP3_9ZZZZ</name>
<dbReference type="PANTHER" id="PTHR34408">
    <property type="entry name" value="FAMILY PROTEIN, PUTATIVE-RELATED"/>
    <property type="match status" value="1"/>
</dbReference>
<keyword evidence="3" id="KW-0378">Hydrolase</keyword>
<feature type="domain" description="SH3b" evidence="5">
    <location>
        <begin position="168"/>
        <end position="232"/>
    </location>
</feature>
<dbReference type="PANTHER" id="PTHR34408:SF1">
    <property type="entry name" value="GLYCOSYL HYDROLASE FAMILY 19 DOMAIN-CONTAINING PROTEIN HI_1415"/>
    <property type="match status" value="1"/>
</dbReference>
<dbReference type="SUPFAM" id="SSF54001">
    <property type="entry name" value="Cysteine proteinases"/>
    <property type="match status" value="1"/>
</dbReference>
<dbReference type="GO" id="GO:0006508">
    <property type="term" value="P:proteolysis"/>
    <property type="evidence" value="ECO:0007669"/>
    <property type="project" value="UniProtKB-KW"/>
</dbReference>
<gene>
    <name evidence="7" type="ORF">SDC9_89041</name>
</gene>
<dbReference type="EMBL" id="VSSQ01009707">
    <property type="protein sequence ID" value="MPM42376.1"/>
    <property type="molecule type" value="Genomic_DNA"/>
</dbReference>
<dbReference type="AlphaFoldDB" id="A0A644ZNP3"/>
<evidence type="ECO:0000256" key="3">
    <source>
        <dbReference type="ARBA" id="ARBA00022801"/>
    </source>
</evidence>
<feature type="domain" description="NlpC/P60" evidence="6">
    <location>
        <begin position="240"/>
        <end position="366"/>
    </location>
</feature>
<dbReference type="SMART" id="SM00287">
    <property type="entry name" value="SH3b"/>
    <property type="match status" value="3"/>
</dbReference>
<dbReference type="SUPFAM" id="SSF50044">
    <property type="entry name" value="SH3-domain"/>
    <property type="match status" value="1"/>
</dbReference>
<dbReference type="Pfam" id="PF08239">
    <property type="entry name" value="SH3_3"/>
    <property type="match status" value="3"/>
</dbReference>
<evidence type="ECO:0000259" key="6">
    <source>
        <dbReference type="PROSITE" id="PS51935"/>
    </source>
</evidence>
<dbReference type="Pfam" id="PF00877">
    <property type="entry name" value="NLPC_P60"/>
    <property type="match status" value="1"/>
</dbReference>
<evidence type="ECO:0000259" key="5">
    <source>
        <dbReference type="PROSITE" id="PS51781"/>
    </source>
</evidence>
<dbReference type="PROSITE" id="PS51935">
    <property type="entry name" value="NLPC_P60"/>
    <property type="match status" value="1"/>
</dbReference>
<comment type="caution">
    <text evidence="7">The sequence shown here is derived from an EMBL/GenBank/DDBJ whole genome shotgun (WGS) entry which is preliminary data.</text>
</comment>
<feature type="domain" description="SH3b" evidence="5">
    <location>
        <begin position="91"/>
        <end position="153"/>
    </location>
</feature>
<accession>A0A644ZNP3</accession>
<protein>
    <submittedName>
        <fullName evidence="7">Uncharacterized protein</fullName>
    </submittedName>
</protein>
<organism evidence="7">
    <name type="scientific">bioreactor metagenome</name>
    <dbReference type="NCBI Taxonomy" id="1076179"/>
    <lineage>
        <taxon>unclassified sequences</taxon>
        <taxon>metagenomes</taxon>
        <taxon>ecological metagenomes</taxon>
    </lineage>
</organism>
<evidence type="ECO:0000256" key="1">
    <source>
        <dbReference type="ARBA" id="ARBA00007074"/>
    </source>
</evidence>
<dbReference type="Gene3D" id="2.30.30.40">
    <property type="entry name" value="SH3 Domains"/>
    <property type="match status" value="3"/>
</dbReference>
<evidence type="ECO:0000256" key="2">
    <source>
        <dbReference type="ARBA" id="ARBA00022670"/>
    </source>
</evidence>
<dbReference type="InterPro" id="IPR000064">
    <property type="entry name" value="NLP_P60_dom"/>
</dbReference>
<keyword evidence="4" id="KW-0788">Thiol protease</keyword>
<dbReference type="PROSITE" id="PS51781">
    <property type="entry name" value="SH3B"/>
    <property type="match status" value="2"/>
</dbReference>
<dbReference type="InterPro" id="IPR036028">
    <property type="entry name" value="SH3-like_dom_sf"/>
</dbReference>
<sequence>MSINKILRNAAIIGCMCVACFSVTAFADTQGALNDNRVNVREKDDKSSSVVDKLNAGDIVDILGKKGNWFNVSYDAYDSAYIFGDYVSIIETDAVITADDIYIREEPDDSSGILVTLNEGDKIKVCGKSGNWYLADFDGTKGYVFCDFVEGEYLENVADADFSKAVNEKHGVVTAATGLNLRNNPSIDADVIEVLPFMTKADVVDEDDEWVHIITEDGKEGYVNAEFFEVRTGLSSDEESEVGAQIVNYAEQYLGTPYVWGGTNLSSGVDCSGFVYCVYKNFGITLNRSSAAMEACDGYAVDKSELQEGDLVFFDNDGSGSIDHVGIYISDGNYIHSSSGKTSGVIISSLYDSYGESAYAGAHRVID</sequence>